<reference evidence="1 2" key="1">
    <citation type="submission" date="2017-09" db="EMBL/GenBank/DDBJ databases">
        <title>Depth-based differentiation of microbial function through sediment-hosted aquifers and enrichment of novel symbionts in the deep terrestrial subsurface.</title>
        <authorList>
            <person name="Probst A.J."/>
            <person name="Ladd B."/>
            <person name="Jarett J.K."/>
            <person name="Geller-Mcgrath D.E."/>
            <person name="Sieber C.M."/>
            <person name="Emerson J.B."/>
            <person name="Anantharaman K."/>
            <person name="Thomas B.C."/>
            <person name="Malmstrom R."/>
            <person name="Stieglmeier M."/>
            <person name="Klingl A."/>
            <person name="Woyke T."/>
            <person name="Ryan C.M."/>
            <person name="Banfield J.F."/>
        </authorList>
    </citation>
    <scope>NUCLEOTIDE SEQUENCE [LARGE SCALE GENOMIC DNA]</scope>
    <source>
        <strain evidence="1">CG10_big_fil_rev_8_21_14_0_10_32_10</strain>
    </source>
</reference>
<accession>A0A2H0RA31</accession>
<organism evidence="1 2">
    <name type="scientific">candidate division WWE3 bacterium CG10_big_fil_rev_8_21_14_0_10_32_10</name>
    <dbReference type="NCBI Taxonomy" id="1975090"/>
    <lineage>
        <taxon>Bacteria</taxon>
        <taxon>Katanobacteria</taxon>
    </lineage>
</organism>
<gene>
    <name evidence="1" type="ORF">COV24_03020</name>
</gene>
<comment type="caution">
    <text evidence="1">The sequence shown here is derived from an EMBL/GenBank/DDBJ whole genome shotgun (WGS) entry which is preliminary data.</text>
</comment>
<dbReference type="EMBL" id="PCXU01000025">
    <property type="protein sequence ID" value="PIR43391.1"/>
    <property type="molecule type" value="Genomic_DNA"/>
</dbReference>
<proteinExistence type="predicted"/>
<evidence type="ECO:0000313" key="1">
    <source>
        <dbReference type="EMBL" id="PIR43391.1"/>
    </source>
</evidence>
<sequence length="73" mass="8726">MFKFFKSLLFWQDIPLKKVRSEIRELEKELEWIENMPFEWKSSVDSQRALGIIADIASLKRLEIELTGKKKGR</sequence>
<evidence type="ECO:0000313" key="2">
    <source>
        <dbReference type="Proteomes" id="UP000230214"/>
    </source>
</evidence>
<name>A0A2H0RA31_UNCKA</name>
<dbReference type="Proteomes" id="UP000230214">
    <property type="component" value="Unassembled WGS sequence"/>
</dbReference>
<dbReference type="AlphaFoldDB" id="A0A2H0RA31"/>
<protein>
    <submittedName>
        <fullName evidence="1">Uncharacterized protein</fullName>
    </submittedName>
</protein>